<dbReference type="OrthoDB" id="344871at2"/>
<evidence type="ECO:0000313" key="3">
    <source>
        <dbReference type="Proteomes" id="UP001076655"/>
    </source>
</evidence>
<evidence type="ECO:0000313" key="2">
    <source>
        <dbReference type="EMBL" id="MCY0790331.1"/>
    </source>
</evidence>
<keyword evidence="1" id="KW-0732">Signal</keyword>
<organism evidence="2 3">
    <name type="scientific">Morganella morganii</name>
    <name type="common">Proteus morganii</name>
    <dbReference type="NCBI Taxonomy" id="582"/>
    <lineage>
        <taxon>Bacteria</taxon>
        <taxon>Pseudomonadati</taxon>
        <taxon>Pseudomonadota</taxon>
        <taxon>Gammaproteobacteria</taxon>
        <taxon>Enterobacterales</taxon>
        <taxon>Morganellaceae</taxon>
        <taxon>Morganella</taxon>
    </lineage>
</organism>
<name>A0A9Q4GRV7_MORMO</name>
<protein>
    <submittedName>
        <fullName evidence="2">DUF5329 domain-containing protein</fullName>
    </submittedName>
</protein>
<gene>
    <name evidence="2" type="ORF">N0392_11625</name>
</gene>
<dbReference type="Proteomes" id="UP001076655">
    <property type="component" value="Unassembled WGS sequence"/>
</dbReference>
<reference evidence="2" key="1">
    <citation type="submission" date="2022-08" db="EMBL/GenBank/DDBJ databases">
        <authorList>
            <person name="Dale J.L."/>
        </authorList>
    </citation>
    <scope>NUCLEOTIDE SEQUENCE</scope>
    <source>
        <strain evidence="2">2022EL-00758</strain>
    </source>
</reference>
<sequence>MAICQRITATLFTALTAGLLLVSEALALSPQEETRVENLLTAVGKQEQLIFIRNGSEHNAADAESHLRLKLSKTKKRLKTAEQFVDKVASGSSVSGKPYQVKLPGNDPVDAKIYLTELLTETDKAAAAKTE</sequence>
<dbReference type="Pfam" id="PF17263">
    <property type="entry name" value="DUF5329"/>
    <property type="match status" value="1"/>
</dbReference>
<proteinExistence type="predicted"/>
<feature type="chain" id="PRO_5040352446" evidence="1">
    <location>
        <begin position="28"/>
        <end position="131"/>
    </location>
</feature>
<comment type="caution">
    <text evidence="2">The sequence shown here is derived from an EMBL/GenBank/DDBJ whole genome shotgun (WGS) entry which is preliminary data.</text>
</comment>
<feature type="signal peptide" evidence="1">
    <location>
        <begin position="1"/>
        <end position="27"/>
    </location>
</feature>
<dbReference type="InterPro" id="IPR035242">
    <property type="entry name" value="DUF5329"/>
</dbReference>
<dbReference type="AlphaFoldDB" id="A0A9Q4GRV7"/>
<dbReference type="RefSeq" id="WP_052926983.1">
    <property type="nucleotide sequence ID" value="NZ_BRRE01000016.1"/>
</dbReference>
<evidence type="ECO:0000256" key="1">
    <source>
        <dbReference type="SAM" id="SignalP"/>
    </source>
</evidence>
<accession>A0A9Q4GRV7</accession>
<dbReference type="EMBL" id="JAPNMI010000005">
    <property type="protein sequence ID" value="MCY0790331.1"/>
    <property type="molecule type" value="Genomic_DNA"/>
</dbReference>